<sequence>MAVNVDIVYKTVLLILNKEQRGNLSPDEFNKVATQVQLEIFESYFDTLNLQLRRPDNDTEYGDRIKNVDQAISIFKEYGTATYVAPDKCFTLPTTSGASVATQNFTGNGTAISFPFTSITSSQLASSVISVTINGVITTAFTISGANIVFNSVPANLAAIVVTATPEDFYKLGTVIYKDTTEAQLVQRNELLYINTTPLVAPTTTYPIYLYENHKLYLYPQTITSDITVSYLRKPLDVIWNFTIP</sequence>
<evidence type="ECO:0000313" key="1">
    <source>
        <dbReference type="EMBL" id="GAG02502.1"/>
    </source>
</evidence>
<proteinExistence type="predicted"/>
<dbReference type="AlphaFoldDB" id="X0UTH8"/>
<comment type="caution">
    <text evidence="1">The sequence shown here is derived from an EMBL/GenBank/DDBJ whole genome shotgun (WGS) entry which is preliminary data.</text>
</comment>
<dbReference type="EMBL" id="BARS01022656">
    <property type="protein sequence ID" value="GAG02502.1"/>
    <property type="molecule type" value="Genomic_DNA"/>
</dbReference>
<accession>X0UTH8</accession>
<feature type="non-terminal residue" evidence="1">
    <location>
        <position position="245"/>
    </location>
</feature>
<name>X0UTH8_9ZZZZ</name>
<reference evidence="1" key="1">
    <citation type="journal article" date="2014" name="Front. Microbiol.">
        <title>High frequency of phylogenetically diverse reductive dehalogenase-homologous genes in deep subseafloor sedimentary metagenomes.</title>
        <authorList>
            <person name="Kawai M."/>
            <person name="Futagami T."/>
            <person name="Toyoda A."/>
            <person name="Takaki Y."/>
            <person name="Nishi S."/>
            <person name="Hori S."/>
            <person name="Arai W."/>
            <person name="Tsubouchi T."/>
            <person name="Morono Y."/>
            <person name="Uchiyama I."/>
            <person name="Ito T."/>
            <person name="Fujiyama A."/>
            <person name="Inagaki F."/>
            <person name="Takami H."/>
        </authorList>
    </citation>
    <scope>NUCLEOTIDE SEQUENCE</scope>
    <source>
        <strain evidence="1">Expedition CK06-06</strain>
    </source>
</reference>
<gene>
    <name evidence="1" type="ORF">S01H1_36189</name>
</gene>
<protein>
    <submittedName>
        <fullName evidence="1">Uncharacterized protein</fullName>
    </submittedName>
</protein>
<organism evidence="1">
    <name type="scientific">marine sediment metagenome</name>
    <dbReference type="NCBI Taxonomy" id="412755"/>
    <lineage>
        <taxon>unclassified sequences</taxon>
        <taxon>metagenomes</taxon>
        <taxon>ecological metagenomes</taxon>
    </lineage>
</organism>